<proteinExistence type="inferred from homology"/>
<accession>A0A2S3UPB4</accession>
<dbReference type="Gene3D" id="3.40.50.720">
    <property type="entry name" value="NAD(P)-binding Rossmann-like Domain"/>
    <property type="match status" value="1"/>
</dbReference>
<dbReference type="GO" id="GO:0005737">
    <property type="term" value="C:cytoplasm"/>
    <property type="evidence" value="ECO:0007669"/>
    <property type="project" value="TreeGrafter"/>
</dbReference>
<dbReference type="SUPFAM" id="SSF51735">
    <property type="entry name" value="NAD(P)-binding Rossmann-fold domains"/>
    <property type="match status" value="1"/>
</dbReference>
<name>A0A2S3UPB4_9HYPH</name>
<dbReference type="InterPro" id="IPR003462">
    <property type="entry name" value="ODC_Mu_crystall"/>
</dbReference>
<evidence type="ECO:0000313" key="3">
    <source>
        <dbReference type="Proteomes" id="UP000236959"/>
    </source>
</evidence>
<dbReference type="InterPro" id="IPR023401">
    <property type="entry name" value="ODC_N"/>
</dbReference>
<dbReference type="InterPro" id="IPR036291">
    <property type="entry name" value="NAD(P)-bd_dom_sf"/>
</dbReference>
<dbReference type="Gene3D" id="3.30.1780.10">
    <property type="entry name" value="ornithine cyclodeaminase, domain 1"/>
    <property type="match status" value="1"/>
</dbReference>
<dbReference type="PANTHER" id="PTHR13812:SF19">
    <property type="entry name" value="KETIMINE REDUCTASE MU-CRYSTALLIN"/>
    <property type="match status" value="1"/>
</dbReference>
<dbReference type="PANTHER" id="PTHR13812">
    <property type="entry name" value="KETIMINE REDUCTASE MU-CRYSTALLIN"/>
    <property type="match status" value="1"/>
</dbReference>
<dbReference type="RefSeq" id="WP_103224097.1">
    <property type="nucleotide sequence ID" value="NZ_PPCN01000009.1"/>
</dbReference>
<dbReference type="EMBL" id="PPCN01000009">
    <property type="protein sequence ID" value="POF29420.1"/>
    <property type="molecule type" value="Genomic_DNA"/>
</dbReference>
<evidence type="ECO:0000256" key="1">
    <source>
        <dbReference type="ARBA" id="ARBA00008903"/>
    </source>
</evidence>
<dbReference type="OrthoDB" id="9809203at2"/>
<dbReference type="Proteomes" id="UP000236959">
    <property type="component" value="Unassembled WGS sequence"/>
</dbReference>
<dbReference type="PIRSF" id="PIRSF001439">
    <property type="entry name" value="CryM"/>
    <property type="match status" value="1"/>
</dbReference>
<protein>
    <submittedName>
        <fullName evidence="2">Ornithine cyclodeaminase</fullName>
    </submittedName>
</protein>
<keyword evidence="3" id="KW-1185">Reference proteome</keyword>
<dbReference type="NCBIfam" id="NF006141">
    <property type="entry name" value="PRK08291.1"/>
    <property type="match status" value="1"/>
</dbReference>
<comment type="caution">
    <text evidence="2">The sequence shown here is derived from an EMBL/GenBank/DDBJ whole genome shotgun (WGS) entry which is preliminary data.</text>
</comment>
<evidence type="ECO:0000313" key="2">
    <source>
        <dbReference type="EMBL" id="POF29420.1"/>
    </source>
</evidence>
<reference evidence="2 3" key="1">
    <citation type="submission" date="2018-01" db="EMBL/GenBank/DDBJ databases">
        <title>Genomic Encyclopedia of Archaeal and Bacterial Type Strains, Phase II (KMG-II): from individual species to whole genera.</title>
        <authorList>
            <person name="Goeker M."/>
        </authorList>
    </citation>
    <scope>NUCLEOTIDE SEQUENCE [LARGE SCALE GENOMIC DNA]</scope>
    <source>
        <strain evidence="2 3">DSM 17023</strain>
    </source>
</reference>
<comment type="similarity">
    <text evidence="1">Belongs to the ornithine cyclodeaminase/mu-crystallin family.</text>
</comment>
<gene>
    <name evidence="2" type="ORF">CLV41_109196</name>
</gene>
<sequence>MPHDIRLVTDAELRRVIHLDLEIIDCIESAFAALATQQVIMPPVLSMALPHVNAEVDVKTAYVPGLDGFAIKVSPGFFDNPARGLPSLNGLMVLLSAHTGLVQAVFLDNGYLTDIRTAAAGAVAARHLAPGTVTTMGVLGTGVQARLQIIAAAKVMPVKKVLVWGRGAEKAEQLTTDLRTTLGIDVQAVADRHELVAACQLVVTTTPARDAILDAGCLHPGLHITAMGSDQEDKNELSPRILAQADVVVCDRISQCARLGELRTAIENGLMTRTGKAVELGEVIAGVAAGRTRDDQITVCDLTGTGVQDTAIATLTLGRITKAHAGTTLTV</sequence>
<dbReference type="Pfam" id="PF02423">
    <property type="entry name" value="OCD_Mu_crystall"/>
    <property type="match status" value="1"/>
</dbReference>
<dbReference type="AlphaFoldDB" id="A0A2S3UPB4"/>
<organism evidence="2 3">
    <name type="scientific">Roseibium marinum</name>
    <dbReference type="NCBI Taxonomy" id="281252"/>
    <lineage>
        <taxon>Bacteria</taxon>
        <taxon>Pseudomonadati</taxon>
        <taxon>Pseudomonadota</taxon>
        <taxon>Alphaproteobacteria</taxon>
        <taxon>Hyphomicrobiales</taxon>
        <taxon>Stappiaceae</taxon>
        <taxon>Roseibium</taxon>
    </lineage>
</organism>